<feature type="compositionally biased region" description="Basic and acidic residues" evidence="1">
    <location>
        <begin position="153"/>
        <end position="165"/>
    </location>
</feature>
<reference evidence="2 3" key="1">
    <citation type="submission" date="2024-10" db="EMBL/GenBank/DDBJ databases">
        <title>The Natural Products Discovery Center: Release of the First 8490 Sequenced Strains for Exploring Actinobacteria Biosynthetic Diversity.</title>
        <authorList>
            <person name="Kalkreuter E."/>
            <person name="Kautsar S.A."/>
            <person name="Yang D."/>
            <person name="Bader C.D."/>
            <person name="Teijaro C.N."/>
            <person name="Fluegel L."/>
            <person name="Davis C.M."/>
            <person name="Simpson J.R."/>
            <person name="Lauterbach L."/>
            <person name="Steele A.D."/>
            <person name="Gui C."/>
            <person name="Meng S."/>
            <person name="Li G."/>
            <person name="Viehrig K."/>
            <person name="Ye F."/>
            <person name="Su P."/>
            <person name="Kiefer A.F."/>
            <person name="Nichols A."/>
            <person name="Cepeda A.J."/>
            <person name="Yan W."/>
            <person name="Fan B."/>
            <person name="Jiang Y."/>
            <person name="Adhikari A."/>
            <person name="Zheng C.-J."/>
            <person name="Schuster L."/>
            <person name="Cowan T.M."/>
            <person name="Smanski M.J."/>
            <person name="Chevrette M.G."/>
            <person name="De Carvalho L.P.S."/>
            <person name="Shen B."/>
        </authorList>
    </citation>
    <scope>NUCLEOTIDE SEQUENCE [LARGE SCALE GENOMIC DNA]</scope>
    <source>
        <strain evidence="2 3">NPDC001390</strain>
    </source>
</reference>
<evidence type="ECO:0000256" key="1">
    <source>
        <dbReference type="SAM" id="MobiDB-lite"/>
    </source>
</evidence>
<feature type="region of interest" description="Disordered" evidence="1">
    <location>
        <begin position="62"/>
        <end position="206"/>
    </location>
</feature>
<dbReference type="Gene3D" id="1.10.10.10">
    <property type="entry name" value="Winged helix-like DNA-binding domain superfamily/Winged helix DNA-binding domain"/>
    <property type="match status" value="2"/>
</dbReference>
<gene>
    <name evidence="2" type="ORF">ACFY1D_35585</name>
</gene>
<feature type="region of interest" description="Disordered" evidence="1">
    <location>
        <begin position="1"/>
        <end position="21"/>
    </location>
</feature>
<accession>A0ABW6UTB7</accession>
<dbReference type="SUPFAM" id="SSF46785">
    <property type="entry name" value="Winged helix' DNA-binding domain"/>
    <property type="match status" value="2"/>
</dbReference>
<protein>
    <recommendedName>
        <fullName evidence="4">Transcription regulator TrmB N-terminal domain-containing protein</fullName>
    </recommendedName>
</protein>
<feature type="compositionally biased region" description="Low complexity" evidence="1">
    <location>
        <begin position="135"/>
        <end position="152"/>
    </location>
</feature>
<proteinExistence type="predicted"/>
<evidence type="ECO:0008006" key="4">
    <source>
        <dbReference type="Google" id="ProtNLM"/>
    </source>
</evidence>
<feature type="compositionally biased region" description="Basic and acidic residues" evidence="1">
    <location>
        <begin position="81"/>
        <end position="91"/>
    </location>
</feature>
<dbReference type="InterPro" id="IPR036388">
    <property type="entry name" value="WH-like_DNA-bd_sf"/>
</dbReference>
<feature type="compositionally biased region" description="Polar residues" evidence="1">
    <location>
        <begin position="1"/>
        <end position="11"/>
    </location>
</feature>
<dbReference type="Proteomes" id="UP001602058">
    <property type="component" value="Unassembled WGS sequence"/>
</dbReference>
<evidence type="ECO:0000313" key="3">
    <source>
        <dbReference type="Proteomes" id="UP001602058"/>
    </source>
</evidence>
<name>A0ABW6UTB7_9ACTN</name>
<comment type="caution">
    <text evidence="2">The sequence shown here is derived from an EMBL/GenBank/DDBJ whole genome shotgun (WGS) entry which is preliminary data.</text>
</comment>
<organism evidence="2 3">
    <name type="scientific">Streptomyces bluensis</name>
    <dbReference type="NCBI Taxonomy" id="33897"/>
    <lineage>
        <taxon>Bacteria</taxon>
        <taxon>Bacillati</taxon>
        <taxon>Actinomycetota</taxon>
        <taxon>Actinomycetes</taxon>
        <taxon>Kitasatosporales</taxon>
        <taxon>Streptomycetaceae</taxon>
        <taxon>Streptomyces</taxon>
    </lineage>
</organism>
<keyword evidence="3" id="KW-1185">Reference proteome</keyword>
<dbReference type="EMBL" id="JBIAWJ010000028">
    <property type="protein sequence ID" value="MFF4526710.1"/>
    <property type="molecule type" value="Genomic_DNA"/>
</dbReference>
<sequence length="277" mass="28625">MSDTTTDSTRSLHAVPTPEPLAQLTGAPAAVYAELANCTGDDGTTAAELALSADLGRSTTGKALTTLEQHGLAVRTPGGHDGPRRTPDRWRAAPTPETSGDAPSDPEPASSLPEPAVTDASDTHSPEPDQDSADPEGAAATETAPDAPAAPQDAEHSNADDKSHVDGPQGKDGSDGSWDENAPAPHEAVGQQTAPTEAITMPGEKKRLAPGALRQMVIDHLQAHPGEAFTATKISRVIEKSSGAIANALDKLVKQGIAEQVSDRPRTFRLTAPESNR</sequence>
<evidence type="ECO:0000313" key="2">
    <source>
        <dbReference type="EMBL" id="MFF4526710.1"/>
    </source>
</evidence>
<dbReference type="RefSeq" id="WP_351084267.1">
    <property type="nucleotide sequence ID" value="NZ_JBEOZG010000025.1"/>
</dbReference>
<dbReference type="InterPro" id="IPR036390">
    <property type="entry name" value="WH_DNA-bd_sf"/>
</dbReference>